<dbReference type="GO" id="GO:0003677">
    <property type="term" value="F:DNA binding"/>
    <property type="evidence" value="ECO:0007669"/>
    <property type="project" value="UniProtKB-KW"/>
</dbReference>
<dbReference type="InterPro" id="IPR036864">
    <property type="entry name" value="Zn2-C6_fun-type_DNA-bd_sf"/>
</dbReference>
<evidence type="ECO:0000256" key="3">
    <source>
        <dbReference type="ARBA" id="ARBA00023015"/>
    </source>
</evidence>
<name>A0AA38XH15_9EURO</name>
<evidence type="ECO:0000256" key="7">
    <source>
        <dbReference type="SAM" id="MobiDB-lite"/>
    </source>
</evidence>
<protein>
    <recommendedName>
        <fullName evidence="8">Xylanolytic transcriptional activator regulatory domain-containing protein</fullName>
    </recommendedName>
</protein>
<dbReference type="AlphaFoldDB" id="A0AA38XH15"/>
<reference evidence="9" key="1">
    <citation type="submission" date="2022-10" db="EMBL/GenBank/DDBJ databases">
        <title>Culturing micro-colonial fungi from biological soil crusts in the Mojave desert and describing Neophaeococcomyces mojavensis, and introducing the new genera and species Taxawa tesnikishii.</title>
        <authorList>
            <person name="Kurbessoian T."/>
            <person name="Stajich J.E."/>
        </authorList>
    </citation>
    <scope>NUCLEOTIDE SEQUENCE</scope>
    <source>
        <strain evidence="9">TK_41</strain>
    </source>
</reference>
<evidence type="ECO:0000256" key="6">
    <source>
        <dbReference type="ARBA" id="ARBA00023242"/>
    </source>
</evidence>
<keyword evidence="3" id="KW-0805">Transcription regulation</keyword>
<proteinExistence type="predicted"/>
<evidence type="ECO:0000256" key="2">
    <source>
        <dbReference type="ARBA" id="ARBA00022833"/>
    </source>
</evidence>
<gene>
    <name evidence="9" type="ORF">H2200_003231</name>
</gene>
<evidence type="ECO:0000256" key="5">
    <source>
        <dbReference type="ARBA" id="ARBA00023163"/>
    </source>
</evidence>
<sequence>MVKFVDIASDGLPLKRKQVPRACQTCRKRKKRCPHVPVDDSGASVSPHTLEDSQHFGPTAPPVSDTCSASVAASSSAPLLTPLQPPTPTRPLSSPSSQTGVPWEEAHPRTQYGTIQNPLNIHSTTQPRSHFSPRPTVLGLGEDAHQALSESGQAITDEESHFIGHTNPQGIFLAATSPSASVASGGGDKIGFWMPRNAYEHVKTHRKQTFDRKSKTLYTQDRLVSNVLLPWVLDQSLRLVPDPDSFAALHIIYKADVYPIFPVIDFDMPSVASTIENPPSKILLMQAICLAAATSPKARPHLKLPSLSESVQIPKDFISYLSQAILTSFDLGTSKDKLIAAQAFCVLSLFSQLSNDHHSSAEYCARATSYVQTMQLHLDTSKFRKDDHVATRLFLCVWALDRLNAAFHGRPVLMHERDFGRDMASSVSQQNSSFQLFLVVVELLDKIIDLYRPSTATPDYWMDDFPSFEDIIIQTGSQRVPGYIIATVEVLYHAVAMLSCRFNSLDEPDRSSPASARQNFAASRVIFIVENEFVEDIALMPFVPYAVSLCLRVSYRELRLSKVPLLRARSRRQLLTICALLRRFNTFASADTMADLAEQTVREMDKVAASMISGRRQSITDSREPCDRAADEQPSLATTRGTTRTSARVPYNDTQSNNTSTSTRNVVVERVSPALDNRELSAFDFDLEFADLPDIDLFEHFDPGFKLPAIDAALAQNVDLSTFADLEPWSGADLTPPDGLSGLHSTTFPSLG</sequence>
<dbReference type="GO" id="GO:0000981">
    <property type="term" value="F:DNA-binding transcription factor activity, RNA polymerase II-specific"/>
    <property type="evidence" value="ECO:0007669"/>
    <property type="project" value="InterPro"/>
</dbReference>
<dbReference type="CDD" id="cd00067">
    <property type="entry name" value="GAL4"/>
    <property type="match status" value="1"/>
</dbReference>
<dbReference type="InterPro" id="IPR007219">
    <property type="entry name" value="XnlR_reg_dom"/>
</dbReference>
<organism evidence="9 10">
    <name type="scientific">Cladophialophora chaetospira</name>
    <dbReference type="NCBI Taxonomy" id="386627"/>
    <lineage>
        <taxon>Eukaryota</taxon>
        <taxon>Fungi</taxon>
        <taxon>Dikarya</taxon>
        <taxon>Ascomycota</taxon>
        <taxon>Pezizomycotina</taxon>
        <taxon>Eurotiomycetes</taxon>
        <taxon>Chaetothyriomycetidae</taxon>
        <taxon>Chaetothyriales</taxon>
        <taxon>Herpotrichiellaceae</taxon>
        <taxon>Cladophialophora</taxon>
    </lineage>
</organism>
<keyword evidence="5" id="KW-0804">Transcription</keyword>
<accession>A0AA38XH15</accession>
<evidence type="ECO:0000259" key="8">
    <source>
        <dbReference type="Pfam" id="PF04082"/>
    </source>
</evidence>
<keyword evidence="4" id="KW-0238">DNA-binding</keyword>
<evidence type="ECO:0000313" key="9">
    <source>
        <dbReference type="EMBL" id="KAJ9613289.1"/>
    </source>
</evidence>
<dbReference type="InterPro" id="IPR052073">
    <property type="entry name" value="Amide_Lactam_Regulators"/>
</dbReference>
<dbReference type="EMBL" id="JAPDRK010000004">
    <property type="protein sequence ID" value="KAJ9613289.1"/>
    <property type="molecule type" value="Genomic_DNA"/>
</dbReference>
<keyword evidence="2" id="KW-0862">Zinc</keyword>
<dbReference type="Proteomes" id="UP001172673">
    <property type="component" value="Unassembled WGS sequence"/>
</dbReference>
<dbReference type="CDD" id="cd12148">
    <property type="entry name" value="fungal_TF_MHR"/>
    <property type="match status" value="1"/>
</dbReference>
<feature type="compositionally biased region" description="Basic and acidic residues" evidence="7">
    <location>
        <begin position="621"/>
        <end position="631"/>
    </location>
</feature>
<keyword evidence="10" id="KW-1185">Reference proteome</keyword>
<dbReference type="PANTHER" id="PTHR47171">
    <property type="entry name" value="FARA-RELATED"/>
    <property type="match status" value="1"/>
</dbReference>
<evidence type="ECO:0000313" key="10">
    <source>
        <dbReference type="Proteomes" id="UP001172673"/>
    </source>
</evidence>
<evidence type="ECO:0000256" key="1">
    <source>
        <dbReference type="ARBA" id="ARBA00022723"/>
    </source>
</evidence>
<dbReference type="GO" id="GO:0008270">
    <property type="term" value="F:zinc ion binding"/>
    <property type="evidence" value="ECO:0007669"/>
    <property type="project" value="InterPro"/>
</dbReference>
<dbReference type="SUPFAM" id="SSF57701">
    <property type="entry name" value="Zn2/Cys6 DNA-binding domain"/>
    <property type="match status" value="1"/>
</dbReference>
<dbReference type="Pfam" id="PF04082">
    <property type="entry name" value="Fungal_trans"/>
    <property type="match status" value="1"/>
</dbReference>
<feature type="region of interest" description="Disordered" evidence="7">
    <location>
        <begin position="617"/>
        <end position="663"/>
    </location>
</feature>
<feature type="compositionally biased region" description="Low complexity" evidence="7">
    <location>
        <begin position="68"/>
        <end position="82"/>
    </location>
</feature>
<feature type="region of interest" description="Disordered" evidence="7">
    <location>
        <begin position="33"/>
        <end position="104"/>
    </location>
</feature>
<dbReference type="InterPro" id="IPR001138">
    <property type="entry name" value="Zn2Cys6_DnaBD"/>
</dbReference>
<keyword evidence="6" id="KW-0539">Nucleus</keyword>
<comment type="caution">
    <text evidence="9">The sequence shown here is derived from an EMBL/GenBank/DDBJ whole genome shotgun (WGS) entry which is preliminary data.</text>
</comment>
<dbReference type="GO" id="GO:0006351">
    <property type="term" value="P:DNA-templated transcription"/>
    <property type="evidence" value="ECO:0007669"/>
    <property type="project" value="InterPro"/>
</dbReference>
<feature type="compositionally biased region" description="Low complexity" evidence="7">
    <location>
        <begin position="652"/>
        <end position="663"/>
    </location>
</feature>
<dbReference type="PANTHER" id="PTHR47171:SF6">
    <property type="entry name" value="SPECIFIC TRANSCRIPTION FACTOR, PUTATIVE (AFU_ORTHOLOGUE AFUA_2G06130)-RELATED"/>
    <property type="match status" value="1"/>
</dbReference>
<evidence type="ECO:0000256" key="4">
    <source>
        <dbReference type="ARBA" id="ARBA00023125"/>
    </source>
</evidence>
<keyword evidence="1" id="KW-0479">Metal-binding</keyword>
<feature type="compositionally biased region" description="Low complexity" evidence="7">
    <location>
        <begin position="90"/>
        <end position="99"/>
    </location>
</feature>
<feature type="domain" description="Xylanolytic transcriptional activator regulatory" evidence="8">
    <location>
        <begin position="251"/>
        <end position="418"/>
    </location>
</feature>